<protein>
    <submittedName>
        <fullName evidence="4">Maltodextrin ABC transporter, substrate-binding protein MdxE</fullName>
    </submittedName>
</protein>
<sequence length="441" mass="47824">MGGTTMRRARGVSRRGFLKMGGLAGAAVLGGGTLAGCGGGESSGGAVEITLGFIPDEAGGLQTLLDRFNKQNRGEIQVKWRQMPASSAEFFEQMQAELQSGKSTMDIIAGDVVWPAQFAANGYILDLSERFTQKMQGKYLEGPVQAVQFEGKTYGVPWFTDAGMFYYRTDLLEKSGFSEPPKTWEEMKSMSEKARSDSGTRFGYVFQGAEDEGGVVDALEHIWNAGGDVLDGSRVIIDSPESAEGLKLRRSLITDGVAPQASGDYTTQESQASFTNGDVVFMRNWPFVYGLLSDPETSRVKPGQVNIGALPVADEGDTSFSGLGGWNFMVNAGAEDKIEEIWTFIEFMSAPEQQQTFAVESARLPTLKSLYESDEVLNKLPVAKLGREALENTRPRPVSPLYSDMSLEMAEEFNAALKGEVPVDEALANLQKGLQNIADQA</sequence>
<name>A0A6J4RBL5_9ACTN</name>
<dbReference type="InterPro" id="IPR006311">
    <property type="entry name" value="TAT_signal"/>
</dbReference>
<keyword evidence="2" id="KW-0813">Transport</keyword>
<dbReference type="InterPro" id="IPR006059">
    <property type="entry name" value="SBP"/>
</dbReference>
<dbReference type="Pfam" id="PF01547">
    <property type="entry name" value="SBP_bac_1"/>
    <property type="match status" value="1"/>
</dbReference>
<dbReference type="InterPro" id="IPR019546">
    <property type="entry name" value="TAT_signal_bac_arc"/>
</dbReference>
<dbReference type="SUPFAM" id="SSF53850">
    <property type="entry name" value="Periplasmic binding protein-like II"/>
    <property type="match status" value="1"/>
</dbReference>
<keyword evidence="3" id="KW-0732">Signal</keyword>
<proteinExistence type="inferred from homology"/>
<evidence type="ECO:0000256" key="3">
    <source>
        <dbReference type="ARBA" id="ARBA00022729"/>
    </source>
</evidence>
<dbReference type="AlphaFoldDB" id="A0A6J4RBL5"/>
<evidence type="ECO:0000313" key="4">
    <source>
        <dbReference type="EMBL" id="CAA9464541.1"/>
    </source>
</evidence>
<evidence type="ECO:0000256" key="1">
    <source>
        <dbReference type="ARBA" id="ARBA00008520"/>
    </source>
</evidence>
<dbReference type="PROSITE" id="PS51318">
    <property type="entry name" value="TAT"/>
    <property type="match status" value="1"/>
</dbReference>
<comment type="similarity">
    <text evidence="1">Belongs to the bacterial solute-binding protein 1 family.</text>
</comment>
<dbReference type="PANTHER" id="PTHR43649:SF34">
    <property type="entry name" value="ABC TRANSPORTER PERIPLASMIC-BINDING PROTEIN YCJN-RELATED"/>
    <property type="match status" value="1"/>
</dbReference>
<dbReference type="NCBIfam" id="TIGR01409">
    <property type="entry name" value="TAT_signal_seq"/>
    <property type="match status" value="1"/>
</dbReference>
<organism evidence="4">
    <name type="scientific">uncultured Rubrobacteraceae bacterium</name>
    <dbReference type="NCBI Taxonomy" id="349277"/>
    <lineage>
        <taxon>Bacteria</taxon>
        <taxon>Bacillati</taxon>
        <taxon>Actinomycetota</taxon>
        <taxon>Rubrobacteria</taxon>
        <taxon>Rubrobacterales</taxon>
        <taxon>Rubrobacteraceae</taxon>
        <taxon>environmental samples</taxon>
    </lineage>
</organism>
<dbReference type="Gene3D" id="3.40.190.10">
    <property type="entry name" value="Periplasmic binding protein-like II"/>
    <property type="match status" value="2"/>
</dbReference>
<dbReference type="PANTHER" id="PTHR43649">
    <property type="entry name" value="ARABINOSE-BINDING PROTEIN-RELATED"/>
    <property type="match status" value="1"/>
</dbReference>
<gene>
    <name evidence="4" type="ORF">AVDCRST_MAG25-1346</name>
</gene>
<dbReference type="EMBL" id="CADCVI010000082">
    <property type="protein sequence ID" value="CAA9464541.1"/>
    <property type="molecule type" value="Genomic_DNA"/>
</dbReference>
<dbReference type="CDD" id="cd14750">
    <property type="entry name" value="PBP2_TMBP"/>
    <property type="match status" value="1"/>
</dbReference>
<accession>A0A6J4RBL5</accession>
<evidence type="ECO:0000256" key="2">
    <source>
        <dbReference type="ARBA" id="ARBA00022448"/>
    </source>
</evidence>
<dbReference type="InterPro" id="IPR050490">
    <property type="entry name" value="Bact_solute-bd_prot1"/>
</dbReference>
<reference evidence="4" key="1">
    <citation type="submission" date="2020-02" db="EMBL/GenBank/DDBJ databases">
        <authorList>
            <person name="Meier V. D."/>
        </authorList>
    </citation>
    <scope>NUCLEOTIDE SEQUENCE</scope>
    <source>
        <strain evidence="4">AVDCRST_MAG25</strain>
    </source>
</reference>